<dbReference type="OrthoDB" id="9796641at2"/>
<dbReference type="Proteomes" id="UP000190102">
    <property type="component" value="Unassembled WGS sequence"/>
</dbReference>
<dbReference type="AlphaFoldDB" id="A0A1T4RZH8"/>
<gene>
    <name evidence="1" type="ORF">SAMN02745119_03147</name>
</gene>
<keyword evidence="2" id="KW-1185">Reference proteome</keyword>
<dbReference type="InterPro" id="IPR025528">
    <property type="entry name" value="BrnA_antitoxin"/>
</dbReference>
<accession>A0A1T4RZH8</accession>
<dbReference type="EMBL" id="FUWR01000027">
    <property type="protein sequence ID" value="SKA21108.1"/>
    <property type="molecule type" value="Genomic_DNA"/>
</dbReference>
<protein>
    <submittedName>
        <fullName evidence="1">Uncharacterized conserved protein, DUF4415 family</fullName>
    </submittedName>
</protein>
<organism evidence="1 2">
    <name type="scientific">Trichlorobacter thiogenes</name>
    <dbReference type="NCBI Taxonomy" id="115783"/>
    <lineage>
        <taxon>Bacteria</taxon>
        <taxon>Pseudomonadati</taxon>
        <taxon>Thermodesulfobacteriota</taxon>
        <taxon>Desulfuromonadia</taxon>
        <taxon>Geobacterales</taxon>
        <taxon>Geobacteraceae</taxon>
        <taxon>Trichlorobacter</taxon>
    </lineage>
</organism>
<evidence type="ECO:0000313" key="2">
    <source>
        <dbReference type="Proteomes" id="UP000190102"/>
    </source>
</evidence>
<sequence length="106" mass="12109">MKKGSERQTVVRRQHAVELTAEQLDELKNLVSLPDTEIDCSDTPELDNWNETVIDKFYRPVKQTITIRLDADVVSWLKNGGKGYQSRANAILRQVMKQQGQPRKAA</sequence>
<dbReference type="Pfam" id="PF14384">
    <property type="entry name" value="BrnA_antitoxin"/>
    <property type="match status" value="1"/>
</dbReference>
<name>A0A1T4RZH8_9BACT</name>
<proteinExistence type="predicted"/>
<reference evidence="2" key="1">
    <citation type="submission" date="2017-02" db="EMBL/GenBank/DDBJ databases">
        <authorList>
            <person name="Varghese N."/>
            <person name="Submissions S."/>
        </authorList>
    </citation>
    <scope>NUCLEOTIDE SEQUENCE [LARGE SCALE GENOMIC DNA]</scope>
    <source>
        <strain evidence="2">ATCC BAA-34</strain>
    </source>
</reference>
<dbReference type="STRING" id="115783.SAMN02745119_03147"/>
<evidence type="ECO:0000313" key="1">
    <source>
        <dbReference type="EMBL" id="SKA21108.1"/>
    </source>
</evidence>